<organism evidence="2 3">
    <name type="scientific">Candidatus Muproteobacteria bacterium RBG_16_64_11</name>
    <dbReference type="NCBI Taxonomy" id="1817758"/>
    <lineage>
        <taxon>Bacteria</taxon>
        <taxon>Pseudomonadati</taxon>
        <taxon>Pseudomonadota</taxon>
        <taxon>Candidatus Muproteobacteria</taxon>
    </lineage>
</organism>
<dbReference type="AlphaFoldDB" id="A0A1F6TDK6"/>
<evidence type="ECO:0000313" key="3">
    <source>
        <dbReference type="Proteomes" id="UP000177925"/>
    </source>
</evidence>
<dbReference type="Proteomes" id="UP000177925">
    <property type="component" value="Unassembled WGS sequence"/>
</dbReference>
<feature type="domain" description="UPF0547" evidence="1">
    <location>
        <begin position="6"/>
        <end position="28"/>
    </location>
</feature>
<dbReference type="Pfam" id="PF10571">
    <property type="entry name" value="UPF0547"/>
    <property type="match status" value="1"/>
</dbReference>
<dbReference type="EMBL" id="MFSS01000065">
    <property type="protein sequence ID" value="OGI43194.1"/>
    <property type="molecule type" value="Genomic_DNA"/>
</dbReference>
<gene>
    <name evidence="2" type="ORF">A2150_05695</name>
</gene>
<proteinExistence type="predicted"/>
<name>A0A1F6TDK6_9PROT</name>
<evidence type="ECO:0000259" key="1">
    <source>
        <dbReference type="Pfam" id="PF10571"/>
    </source>
</evidence>
<accession>A0A1F6TDK6</accession>
<evidence type="ECO:0000313" key="2">
    <source>
        <dbReference type="EMBL" id="OGI43194.1"/>
    </source>
</evidence>
<sequence length="77" mass="8424">MAIYHKDCPQCAAAVATYVRRCACGFSFRDFEQADAQDLDAIAEEEQLYQEYLAARARQASLAASESRSTPANVSTA</sequence>
<comment type="caution">
    <text evidence="2">The sequence shown here is derived from an EMBL/GenBank/DDBJ whole genome shotgun (WGS) entry which is preliminary data.</text>
</comment>
<dbReference type="InterPro" id="IPR018886">
    <property type="entry name" value="UPF0547"/>
</dbReference>
<protein>
    <recommendedName>
        <fullName evidence="1">UPF0547 domain-containing protein</fullName>
    </recommendedName>
</protein>
<reference evidence="2 3" key="1">
    <citation type="journal article" date="2016" name="Nat. Commun.">
        <title>Thousands of microbial genomes shed light on interconnected biogeochemical processes in an aquifer system.</title>
        <authorList>
            <person name="Anantharaman K."/>
            <person name="Brown C.T."/>
            <person name="Hug L.A."/>
            <person name="Sharon I."/>
            <person name="Castelle C.J."/>
            <person name="Probst A.J."/>
            <person name="Thomas B.C."/>
            <person name="Singh A."/>
            <person name="Wilkins M.J."/>
            <person name="Karaoz U."/>
            <person name="Brodie E.L."/>
            <person name="Williams K.H."/>
            <person name="Hubbard S.S."/>
            <person name="Banfield J.F."/>
        </authorList>
    </citation>
    <scope>NUCLEOTIDE SEQUENCE [LARGE SCALE GENOMIC DNA]</scope>
</reference>